<dbReference type="AlphaFoldDB" id="A0A1H6J3D3"/>
<keyword evidence="1" id="KW-0732">Signal</keyword>
<name>A0A1H6J3D3_9FLAO</name>
<dbReference type="STRING" id="1159016.SAMN02927937_00009"/>
<dbReference type="Proteomes" id="UP000199634">
    <property type="component" value="Unassembled WGS sequence"/>
</dbReference>
<evidence type="ECO:0000256" key="1">
    <source>
        <dbReference type="SAM" id="SignalP"/>
    </source>
</evidence>
<gene>
    <name evidence="2" type="ORF">SAMN02927937_00009</name>
</gene>
<sequence length="191" mass="22455">MKKILLLGVFLFTLNLSFSQTTKQNVERDFINYSKLISENKIDEALEYANPKLFEVFPKENMKNLMEAVFKMPNIEYKIFSPIIKEISEVKKLENIDYIKIKTISPIEMKFTDIDLNDKNSLQMMLNSFETKFGRENVIYNQETGFFKINANKEIIASSTDDKKNWKFITIDNPRMKTLLEKVVPSEILEQ</sequence>
<evidence type="ECO:0000313" key="2">
    <source>
        <dbReference type="EMBL" id="SEH53387.1"/>
    </source>
</evidence>
<accession>A0A1H6J3D3</accession>
<protein>
    <recommendedName>
        <fullName evidence="4">DUF4252 domain-containing protein</fullName>
    </recommendedName>
</protein>
<dbReference type="OrthoDB" id="982449at2"/>
<feature type="signal peptide" evidence="1">
    <location>
        <begin position="1"/>
        <end position="19"/>
    </location>
</feature>
<reference evidence="3" key="1">
    <citation type="submission" date="2016-10" db="EMBL/GenBank/DDBJ databases">
        <authorList>
            <person name="Varghese N."/>
            <person name="Submissions S."/>
        </authorList>
    </citation>
    <scope>NUCLEOTIDE SEQUENCE [LARGE SCALE GENOMIC DNA]</scope>
    <source>
        <strain evidence="3">CGMCC 1.10825</strain>
    </source>
</reference>
<keyword evidence="3" id="KW-1185">Reference proteome</keyword>
<feature type="chain" id="PRO_5011559166" description="DUF4252 domain-containing protein" evidence="1">
    <location>
        <begin position="20"/>
        <end position="191"/>
    </location>
</feature>
<proteinExistence type="predicted"/>
<evidence type="ECO:0000313" key="3">
    <source>
        <dbReference type="Proteomes" id="UP000199634"/>
    </source>
</evidence>
<organism evidence="2 3">
    <name type="scientific">Paenimyroides marinum</name>
    <dbReference type="NCBI Taxonomy" id="1159016"/>
    <lineage>
        <taxon>Bacteria</taxon>
        <taxon>Pseudomonadati</taxon>
        <taxon>Bacteroidota</taxon>
        <taxon>Flavobacteriia</taxon>
        <taxon>Flavobacteriales</taxon>
        <taxon>Flavobacteriaceae</taxon>
        <taxon>Paenimyroides</taxon>
    </lineage>
</organism>
<dbReference type="EMBL" id="FNXE01000001">
    <property type="protein sequence ID" value="SEH53387.1"/>
    <property type="molecule type" value="Genomic_DNA"/>
</dbReference>
<dbReference type="RefSeq" id="WP_091095051.1">
    <property type="nucleotide sequence ID" value="NZ_FNXE01000001.1"/>
</dbReference>
<evidence type="ECO:0008006" key="4">
    <source>
        <dbReference type="Google" id="ProtNLM"/>
    </source>
</evidence>